<dbReference type="PANTHER" id="PTHR11101">
    <property type="entry name" value="PHOSPHATE TRANSPORTER"/>
    <property type="match status" value="1"/>
</dbReference>
<proteinExistence type="inferred from homology"/>
<dbReference type="EMBL" id="JYNV01000042">
    <property type="protein sequence ID" value="KZM27953.1"/>
    <property type="molecule type" value="Genomic_DNA"/>
</dbReference>
<evidence type="ECO:0000256" key="3">
    <source>
        <dbReference type="ARBA" id="ARBA00022592"/>
    </source>
</evidence>
<keyword evidence="6 7" id="KW-0472">Membrane</keyword>
<reference evidence="8 9" key="1">
    <citation type="journal article" date="2016" name="Sci. Rep.">
        <title>Draft genome sequencing and secretome analysis of fungal phytopathogen Ascochyta rabiei provides insight into the necrotrophic effector repertoire.</title>
        <authorList>
            <person name="Verma S."/>
            <person name="Gazara R.K."/>
            <person name="Nizam S."/>
            <person name="Parween S."/>
            <person name="Chattopadhyay D."/>
            <person name="Verma P.K."/>
        </authorList>
    </citation>
    <scope>NUCLEOTIDE SEQUENCE [LARGE SCALE GENOMIC DNA]</scope>
    <source>
        <strain evidence="8 9">ArDII</strain>
    </source>
</reference>
<evidence type="ECO:0000313" key="8">
    <source>
        <dbReference type="EMBL" id="KZM27953.1"/>
    </source>
</evidence>
<dbReference type="GO" id="GO:0005315">
    <property type="term" value="F:phosphate transmembrane transporter activity"/>
    <property type="evidence" value="ECO:0007669"/>
    <property type="project" value="InterPro"/>
</dbReference>
<feature type="transmembrane region" description="Helical" evidence="7">
    <location>
        <begin position="119"/>
        <end position="140"/>
    </location>
</feature>
<feature type="transmembrane region" description="Helical" evidence="7">
    <location>
        <begin position="6"/>
        <end position="27"/>
    </location>
</feature>
<dbReference type="InterPro" id="IPR001204">
    <property type="entry name" value="Phos_transporter"/>
</dbReference>
<feature type="transmembrane region" description="Helical" evidence="7">
    <location>
        <begin position="549"/>
        <end position="574"/>
    </location>
</feature>
<feature type="transmembrane region" description="Helical" evidence="7">
    <location>
        <begin position="48"/>
        <end position="67"/>
    </location>
</feature>
<dbReference type="PANTHER" id="PTHR11101:SF80">
    <property type="entry name" value="PHOSPHATE TRANSPORTER"/>
    <property type="match status" value="1"/>
</dbReference>
<feature type="transmembrane region" description="Helical" evidence="7">
    <location>
        <begin position="500"/>
        <end position="518"/>
    </location>
</feature>
<protein>
    <recommendedName>
        <fullName evidence="7">Phosphate transporter</fullName>
    </recommendedName>
</protein>
<organism evidence="8 9">
    <name type="scientific">Didymella rabiei</name>
    <name type="common">Chickpea ascochyta blight fungus</name>
    <name type="synonym">Mycosphaerella rabiei</name>
    <dbReference type="NCBI Taxonomy" id="5454"/>
    <lineage>
        <taxon>Eukaryota</taxon>
        <taxon>Fungi</taxon>
        <taxon>Dikarya</taxon>
        <taxon>Ascomycota</taxon>
        <taxon>Pezizomycotina</taxon>
        <taxon>Dothideomycetes</taxon>
        <taxon>Pleosporomycetidae</taxon>
        <taxon>Pleosporales</taxon>
        <taxon>Pleosporineae</taxon>
        <taxon>Didymellaceae</taxon>
        <taxon>Ascochyta</taxon>
    </lineage>
</organism>
<evidence type="ECO:0000256" key="6">
    <source>
        <dbReference type="ARBA" id="ARBA00023136"/>
    </source>
</evidence>
<dbReference type="AlphaFoldDB" id="A0A163LNF7"/>
<keyword evidence="2 7" id="KW-0813">Transport</keyword>
<dbReference type="Pfam" id="PF01384">
    <property type="entry name" value="PHO4"/>
    <property type="match status" value="1"/>
</dbReference>
<dbReference type="GO" id="GO:0035435">
    <property type="term" value="P:phosphate ion transmembrane transport"/>
    <property type="evidence" value="ECO:0007669"/>
    <property type="project" value="TreeGrafter"/>
</dbReference>
<accession>A0A163LNF7</accession>
<feature type="transmembrane region" description="Helical" evidence="7">
    <location>
        <begin position="188"/>
        <end position="206"/>
    </location>
</feature>
<feature type="transmembrane region" description="Helical" evidence="7">
    <location>
        <begin position="87"/>
        <end position="107"/>
    </location>
</feature>
<name>A0A163LNF7_DIDRA</name>
<gene>
    <name evidence="8" type="ORF">ST47_g919</name>
</gene>
<evidence type="ECO:0000256" key="2">
    <source>
        <dbReference type="ARBA" id="ARBA00022448"/>
    </source>
</evidence>
<feature type="transmembrane region" description="Helical" evidence="7">
    <location>
        <begin position="146"/>
        <end position="167"/>
    </location>
</feature>
<keyword evidence="9" id="KW-1185">Reference proteome</keyword>
<keyword evidence="3 7" id="KW-0592">Phosphate transport</keyword>
<evidence type="ECO:0000256" key="1">
    <source>
        <dbReference type="ARBA" id="ARBA00004141"/>
    </source>
</evidence>
<comment type="function">
    <text evidence="7">Sodium-phosphate symporter.</text>
</comment>
<evidence type="ECO:0000256" key="7">
    <source>
        <dbReference type="RuleBase" id="RU363058"/>
    </source>
</evidence>
<dbReference type="Proteomes" id="UP000076837">
    <property type="component" value="Unassembled WGS sequence"/>
</dbReference>
<comment type="caution">
    <text evidence="8">The sequence shown here is derived from an EMBL/GenBank/DDBJ whole genome shotgun (WGS) entry which is preliminary data.</text>
</comment>
<comment type="subcellular location">
    <subcellularLocation>
        <location evidence="1 7">Membrane</location>
        <topology evidence="1 7">Multi-pass membrane protein</topology>
    </subcellularLocation>
</comment>
<sequence>MPALPQFDYLFAIGTLFAFLDAWNIGANDVANSFATSVASRSLTLKQAMCIASVMEFAGAMLVGSRVTDTIRTKVISISLFEDDPSVLMLAMVCAIVGSATYLTIATKFTMPVSTTHSIMGGVIGVGIAAAGPQGVNWSFKGVSQVFAAWGIAPGISGVFGAIIFLITKHGVMRRRNPVKKAFIMVPLYFFLTSFLLALLIVWKGGSAKIKLTDYESVGVAFGVGGAVALIIATFFIPFLHRKIMKDDWELKGWEVIKGPFLLRRPEPRERPEGVTAGLIPDFYDGHLTAEQLEAKRANEGLAAHNNVEDLEKGGAHVSQPKMDRSDSDITPVPEPSTAAINERPLRQLSKPKKIPPPGAWYTPAVIWYWVKYAALHGVEQDVVDQQKHKDFLSGDIEKIHATGEHYDNRAEYTYSFLQILTASTTSFAHGANDVSNAIGPYTTIYFIWSTAKISNKVPVPLWILAFGGAGIVVGLWTYGYNIMRALGNKITLHSPARGFSMELGAAVTIIMATKLALPVSTTQCITGATVGVGLCNGTWRTINWRMVAWIYMGWFVTLPCAGLLSGCLMGIVLNAPKWGGGF</sequence>
<dbReference type="OrthoDB" id="260807at2759"/>
<feature type="transmembrane region" description="Helical" evidence="7">
    <location>
        <begin position="460"/>
        <end position="480"/>
    </location>
</feature>
<feature type="transmembrane region" description="Helical" evidence="7">
    <location>
        <begin position="218"/>
        <end position="240"/>
    </location>
</feature>
<evidence type="ECO:0000313" key="9">
    <source>
        <dbReference type="Proteomes" id="UP000076837"/>
    </source>
</evidence>
<dbReference type="GO" id="GO:0016020">
    <property type="term" value="C:membrane"/>
    <property type="evidence" value="ECO:0007669"/>
    <property type="project" value="UniProtKB-SubCell"/>
</dbReference>
<keyword evidence="5 7" id="KW-1133">Transmembrane helix</keyword>
<comment type="similarity">
    <text evidence="7">Belongs to the inorganic phosphate transporter (PiT) (TC 2.A.20) family.</text>
</comment>
<keyword evidence="4 7" id="KW-0812">Transmembrane</keyword>
<dbReference type="STRING" id="5454.A0A163LNF7"/>
<evidence type="ECO:0000256" key="4">
    <source>
        <dbReference type="ARBA" id="ARBA00022692"/>
    </source>
</evidence>
<evidence type="ECO:0000256" key="5">
    <source>
        <dbReference type="ARBA" id="ARBA00022989"/>
    </source>
</evidence>